<dbReference type="RefSeq" id="WP_072307933.1">
    <property type="nucleotide sequence ID" value="NZ_FMIQ01000020.1"/>
</dbReference>
<proteinExistence type="predicted"/>
<keyword evidence="1" id="KW-1133">Transmembrane helix</keyword>
<accession>A0A1C6YY23</accession>
<dbReference type="Proteomes" id="UP000094844">
    <property type="component" value="Unassembled WGS sequence"/>
</dbReference>
<reference evidence="2 3" key="1">
    <citation type="submission" date="2016-09" db="EMBL/GenBank/DDBJ databases">
        <authorList>
            <person name="Capua I."/>
            <person name="De Benedictis P."/>
            <person name="Joannis T."/>
            <person name="Lombin L.H."/>
            <person name="Cattoli G."/>
        </authorList>
    </citation>
    <scope>NUCLEOTIDE SEQUENCE [LARGE SCALE GENOMIC DNA]</scope>
    <source>
        <strain evidence="2 3">GB001</strain>
    </source>
</reference>
<feature type="transmembrane region" description="Helical" evidence="1">
    <location>
        <begin position="109"/>
        <end position="129"/>
    </location>
</feature>
<keyword evidence="1" id="KW-0812">Transmembrane</keyword>
<sequence>MKHFLKIMLVIGLILLCAAGYLAYSTHQFQSEAIHAEGKVTDLRYSRDNNSSSAVWYPEVTFTDDVGKKVVFESSVGSSGYRNSLGNVVDVIYRQGDAGNAQINNNTGLYLGSIICGSFALVLLLIGSIGSRLMNNGSRHSRLVHEGKPLTATIVGVELNEAIQFNGRSPWRIVCQWLDPQSGQVFLFNSANFYYDPSPYIKDETITVYVVHDNLKKYHVDVSHLPKKA</sequence>
<organism evidence="2 3">
    <name type="scientific">Hafnia alvei</name>
    <dbReference type="NCBI Taxonomy" id="569"/>
    <lineage>
        <taxon>Bacteria</taxon>
        <taxon>Pseudomonadati</taxon>
        <taxon>Pseudomonadota</taxon>
        <taxon>Gammaproteobacteria</taxon>
        <taxon>Enterobacterales</taxon>
        <taxon>Hafniaceae</taxon>
        <taxon>Hafnia</taxon>
    </lineage>
</organism>
<evidence type="ECO:0008006" key="4">
    <source>
        <dbReference type="Google" id="ProtNLM"/>
    </source>
</evidence>
<dbReference type="AlphaFoldDB" id="A0A1C6YY23"/>
<evidence type="ECO:0000256" key="1">
    <source>
        <dbReference type="SAM" id="Phobius"/>
    </source>
</evidence>
<dbReference type="EMBL" id="FMIQ01000020">
    <property type="protein sequence ID" value="SCM51709.1"/>
    <property type="molecule type" value="Genomic_DNA"/>
</dbReference>
<name>A0A1C6YY23_HAFAL</name>
<protein>
    <recommendedName>
        <fullName evidence="4">DUF3592 domain-containing protein</fullName>
    </recommendedName>
</protein>
<dbReference type="OrthoDB" id="2242169at2"/>
<evidence type="ECO:0000313" key="3">
    <source>
        <dbReference type="Proteomes" id="UP000094844"/>
    </source>
</evidence>
<evidence type="ECO:0000313" key="2">
    <source>
        <dbReference type="EMBL" id="SCM51709.1"/>
    </source>
</evidence>
<keyword evidence="1" id="KW-0472">Membrane</keyword>
<gene>
    <name evidence="2" type="ORF">BN1044_01177</name>
</gene>